<dbReference type="SUPFAM" id="SSF54236">
    <property type="entry name" value="Ubiquitin-like"/>
    <property type="match status" value="1"/>
</dbReference>
<dbReference type="InterPro" id="IPR001012">
    <property type="entry name" value="UBX_dom"/>
</dbReference>
<evidence type="ECO:0000313" key="4">
    <source>
        <dbReference type="Proteomes" id="UP001202328"/>
    </source>
</evidence>
<gene>
    <name evidence="3" type="ORF">MKW98_026120</name>
</gene>
<organism evidence="3 4">
    <name type="scientific">Papaver atlanticum</name>
    <dbReference type="NCBI Taxonomy" id="357466"/>
    <lineage>
        <taxon>Eukaryota</taxon>
        <taxon>Viridiplantae</taxon>
        <taxon>Streptophyta</taxon>
        <taxon>Embryophyta</taxon>
        <taxon>Tracheophyta</taxon>
        <taxon>Spermatophyta</taxon>
        <taxon>Magnoliopsida</taxon>
        <taxon>Ranunculales</taxon>
        <taxon>Papaveraceae</taxon>
        <taxon>Papaveroideae</taxon>
        <taxon>Papaver</taxon>
    </lineage>
</organism>
<protein>
    <recommendedName>
        <fullName evidence="2">UBX domain-containing protein</fullName>
    </recommendedName>
</protein>
<comment type="caution">
    <text evidence="3">The sequence shown here is derived from an EMBL/GenBank/DDBJ whole genome shotgun (WGS) entry which is preliminary data.</text>
</comment>
<dbReference type="Gene3D" id="3.10.20.90">
    <property type="entry name" value="Phosphatidylinositol 3-kinase Catalytic Subunit, Chain A, domain 1"/>
    <property type="match status" value="1"/>
</dbReference>
<feature type="domain" description="UBX" evidence="2">
    <location>
        <begin position="267"/>
        <end position="347"/>
    </location>
</feature>
<dbReference type="SMART" id="SM00594">
    <property type="entry name" value="UAS"/>
    <property type="match status" value="1"/>
</dbReference>
<accession>A0AAD4RYI3</accession>
<sequence length="351" mass="39730">MDTDSTVRAALPVQRDTLYDIEDLKRAKKEQTKRPRVWDSDQGAATKTRKIDQKNGNLATLYRPPLELMFRGSFHESKEVAKSQRKWLLLNLQSATEFSSHMLNRDTWGHEILAGMIASNFIFWQVYDDTTEGKKVCGYYNLTGSIPAVLVLDPFTGKKERSWSGMVQPEVLLEDLMPYMDAAPENSVEKPEKPVKPIKVYKRKRTARRKSEEQEAIGALAASMKNMTATGVPTSNDANECKGDDVGTLLSKKLRYLELAEEPKEVDKKLLCSIRIRLPDGRRVQRNFLLTDPVQLLWPCCSSQLDAAEFPSFELTLAIPGASKTLNYEDKLTFEESGLSNSMISVTWDRA</sequence>
<dbReference type="Pfam" id="PF13899">
    <property type="entry name" value="Thioredoxin_7"/>
    <property type="match status" value="1"/>
</dbReference>
<dbReference type="InterPro" id="IPR006577">
    <property type="entry name" value="UAS"/>
</dbReference>
<dbReference type="InterPro" id="IPR036249">
    <property type="entry name" value="Thioredoxin-like_sf"/>
</dbReference>
<dbReference type="PROSITE" id="PS50033">
    <property type="entry name" value="UBX"/>
    <property type="match status" value="1"/>
</dbReference>
<dbReference type="GO" id="GO:0005634">
    <property type="term" value="C:nucleus"/>
    <property type="evidence" value="ECO:0007669"/>
    <property type="project" value="TreeGrafter"/>
</dbReference>
<dbReference type="InterPro" id="IPR050730">
    <property type="entry name" value="UBX_domain-protein"/>
</dbReference>
<dbReference type="Pfam" id="PF00789">
    <property type="entry name" value="UBX"/>
    <property type="match status" value="1"/>
</dbReference>
<keyword evidence="4" id="KW-1185">Reference proteome</keyword>
<feature type="compositionally biased region" description="Basic and acidic residues" evidence="1">
    <location>
        <begin position="27"/>
        <end position="39"/>
    </location>
</feature>
<dbReference type="GO" id="GO:0043130">
    <property type="term" value="F:ubiquitin binding"/>
    <property type="evidence" value="ECO:0007669"/>
    <property type="project" value="TreeGrafter"/>
</dbReference>
<evidence type="ECO:0000256" key="1">
    <source>
        <dbReference type="SAM" id="MobiDB-lite"/>
    </source>
</evidence>
<evidence type="ECO:0000259" key="2">
    <source>
        <dbReference type="PROSITE" id="PS50033"/>
    </source>
</evidence>
<dbReference type="EMBL" id="JAJJMB010017069">
    <property type="protein sequence ID" value="KAI3842330.1"/>
    <property type="molecule type" value="Genomic_DNA"/>
</dbReference>
<dbReference type="CDD" id="cd02958">
    <property type="entry name" value="UAS"/>
    <property type="match status" value="1"/>
</dbReference>
<name>A0AAD4RYI3_9MAGN</name>
<dbReference type="PANTHER" id="PTHR23322:SF6">
    <property type="entry name" value="UBX DOMAIN-CONTAINING PROTEIN 7"/>
    <property type="match status" value="1"/>
</dbReference>
<evidence type="ECO:0000313" key="3">
    <source>
        <dbReference type="EMBL" id="KAI3842330.1"/>
    </source>
</evidence>
<dbReference type="CDD" id="cd01767">
    <property type="entry name" value="UBX"/>
    <property type="match status" value="1"/>
</dbReference>
<dbReference type="AlphaFoldDB" id="A0AAD4RYI3"/>
<dbReference type="PANTHER" id="PTHR23322">
    <property type="entry name" value="FAS-ASSOCIATED PROTEIN"/>
    <property type="match status" value="1"/>
</dbReference>
<dbReference type="GO" id="GO:0043161">
    <property type="term" value="P:proteasome-mediated ubiquitin-dependent protein catabolic process"/>
    <property type="evidence" value="ECO:0007669"/>
    <property type="project" value="TreeGrafter"/>
</dbReference>
<dbReference type="Gene3D" id="3.40.30.10">
    <property type="entry name" value="Glutaredoxin"/>
    <property type="match status" value="1"/>
</dbReference>
<dbReference type="SUPFAM" id="SSF52833">
    <property type="entry name" value="Thioredoxin-like"/>
    <property type="match status" value="1"/>
</dbReference>
<feature type="region of interest" description="Disordered" evidence="1">
    <location>
        <begin position="27"/>
        <end position="50"/>
    </location>
</feature>
<dbReference type="InterPro" id="IPR029071">
    <property type="entry name" value="Ubiquitin-like_domsf"/>
</dbReference>
<dbReference type="Proteomes" id="UP001202328">
    <property type="component" value="Unassembled WGS sequence"/>
</dbReference>
<proteinExistence type="predicted"/>
<reference evidence="3" key="1">
    <citation type="submission" date="2022-04" db="EMBL/GenBank/DDBJ databases">
        <title>A functionally conserved STORR gene fusion in Papaver species that diverged 16.8 million years ago.</title>
        <authorList>
            <person name="Catania T."/>
        </authorList>
    </citation>
    <scope>NUCLEOTIDE SEQUENCE</scope>
    <source>
        <strain evidence="3">S-188037</strain>
    </source>
</reference>